<dbReference type="AlphaFoldDB" id="V5H8M2"/>
<evidence type="ECO:0000313" key="1">
    <source>
        <dbReference type="EMBL" id="JAB69268.1"/>
    </source>
</evidence>
<reference evidence="1" key="1">
    <citation type="journal article" date="2015" name="Sci. Rep.">
        <title>Tissue- and time-dependent transcription in Ixodes ricinus salivary glands and midguts when blood feeding on the vertebrate host.</title>
        <authorList>
            <person name="Kotsyfakis M."/>
            <person name="Schwarz A."/>
            <person name="Erhart J."/>
            <person name="Ribeiro J.M."/>
        </authorList>
    </citation>
    <scope>NUCLEOTIDE SEQUENCE</scope>
    <source>
        <tissue evidence="1">Salivary gland and midgut</tissue>
    </source>
</reference>
<proteinExistence type="evidence at transcript level"/>
<dbReference type="EMBL" id="GANP01015200">
    <property type="protein sequence ID" value="JAB69268.1"/>
    <property type="molecule type" value="mRNA"/>
</dbReference>
<accession>V5H8M2</accession>
<feature type="non-terminal residue" evidence="1">
    <location>
        <position position="224"/>
    </location>
</feature>
<sequence length="224" mass="25245">MSSWAARRVRRLLTPSPSVASLSVAVGTETQTDHADHLEHTECRRCRRRFKQRRLFRLRESPADSQVKSFVRADGRQGFNVESASRCLLLDHQRGSAVPVGCRRPLHGSARAARLTARHLVLHRRRCAAHPRAGRHAGHSELRASGEQLLRTLAPSPQACLAVSSSIAYLNCEVDSGVRRPYGRSLESLNHKPNGFFFFFNLDLGRKRVVKLSMRWGNRTFSVC</sequence>
<protein>
    <submittedName>
        <fullName evidence="1">Uncharacterized protein</fullName>
    </submittedName>
</protein>
<name>V5H8M2_IXORI</name>
<organism evidence="1">
    <name type="scientific">Ixodes ricinus</name>
    <name type="common">Common tick</name>
    <name type="synonym">Acarus ricinus</name>
    <dbReference type="NCBI Taxonomy" id="34613"/>
    <lineage>
        <taxon>Eukaryota</taxon>
        <taxon>Metazoa</taxon>
        <taxon>Ecdysozoa</taxon>
        <taxon>Arthropoda</taxon>
        <taxon>Chelicerata</taxon>
        <taxon>Arachnida</taxon>
        <taxon>Acari</taxon>
        <taxon>Parasitiformes</taxon>
        <taxon>Ixodida</taxon>
        <taxon>Ixodoidea</taxon>
        <taxon>Ixodidae</taxon>
        <taxon>Ixodinae</taxon>
        <taxon>Ixodes</taxon>
    </lineage>
</organism>